<comment type="catalytic activity">
    <reaction evidence="5">
        <text>(S)-2-hydroxyglutarate + A = 2-oxoglutarate + AH2</text>
        <dbReference type="Rhea" id="RHEA:21252"/>
        <dbReference type="ChEBI" id="CHEBI:13193"/>
        <dbReference type="ChEBI" id="CHEBI:16782"/>
        <dbReference type="ChEBI" id="CHEBI:16810"/>
        <dbReference type="ChEBI" id="CHEBI:17499"/>
        <dbReference type="EC" id="1.1.99.2"/>
    </reaction>
</comment>
<accession>A0A8E2ANE6</accession>
<protein>
    <recommendedName>
        <fullName evidence="8">L-2-hydroxyglutarate dehydrogenase, mitochondrial</fullName>
        <ecNumber evidence="7">1.1.99.2</ecNumber>
    </recommendedName>
</protein>
<dbReference type="PANTHER" id="PTHR43104:SF4">
    <property type="entry name" value="L-2-HYDROXYGLUTARATE DEHYDROGENASE, MITOCHONDRIAL"/>
    <property type="match status" value="1"/>
</dbReference>
<dbReference type="InterPro" id="IPR036188">
    <property type="entry name" value="FAD/NAD-bd_sf"/>
</dbReference>
<dbReference type="Gene3D" id="3.50.50.60">
    <property type="entry name" value="FAD/NAD(P)-binding domain"/>
    <property type="match status" value="1"/>
</dbReference>
<evidence type="ECO:0000256" key="3">
    <source>
        <dbReference type="ARBA" id="ARBA00022827"/>
    </source>
</evidence>
<sequence length="456" mass="50122">MSAQTAARYGLAAALNNTGRYKYKPPESVIDYLVVGGGVVGLAVARRLTQRFPSKTVFLVERHDSVGQEISSRNSEVIHAGLYYPIDSLKTQLCVRGRQMLYNHCLKHNIPHRKSGKLIVARRDQRPYIENLHAKAQKIGYPSGLVPPGGPEAAVPTELISGHVALELEPDLNTCIDSALLSPETGIIDTHAYMESLEKDIDESEGGDLAYKTSVVRVDPAPSDAGERGWVVQTVTDDAEESDAMLARTLINSSGLSAHLILNSLLPKESRIPMFYARGSYASYRGPGVSRISHLVYPCPDTGKSNFSFQSLGTHLTFDMWGKIRFGPDLDWLTPPGEDEADPDFWNKHLVPDDSKIEVMHQAVRDYLPNVSLEGFQPDYSGIRPKLTGPQGGFQDFVFRTDHPEAFGGAARRGEKARRPMISLMGIESPGLTSSLAIAELVVDDMLCRREGHTPE</sequence>
<dbReference type="GO" id="GO:0047545">
    <property type="term" value="F:(S)-2-hydroxyglutarate dehydrogenase activity"/>
    <property type="evidence" value="ECO:0007669"/>
    <property type="project" value="UniProtKB-EC"/>
</dbReference>
<dbReference type="Proteomes" id="UP000250043">
    <property type="component" value="Unassembled WGS sequence"/>
</dbReference>
<proteinExistence type="inferred from homology"/>
<evidence type="ECO:0000256" key="7">
    <source>
        <dbReference type="ARBA" id="ARBA00038878"/>
    </source>
</evidence>
<name>A0A8E2ANE6_9APHY</name>
<dbReference type="PANTHER" id="PTHR43104">
    <property type="entry name" value="L-2-HYDROXYGLUTARATE DEHYDROGENASE, MITOCHONDRIAL"/>
    <property type="match status" value="1"/>
</dbReference>
<evidence type="ECO:0000256" key="6">
    <source>
        <dbReference type="ARBA" id="ARBA00037941"/>
    </source>
</evidence>
<dbReference type="EC" id="1.1.99.2" evidence="7"/>
<reference evidence="10 11" key="1">
    <citation type="submission" date="2016-07" db="EMBL/GenBank/DDBJ databases">
        <title>Draft genome of the white-rot fungus Obba rivulosa 3A-2.</title>
        <authorList>
            <consortium name="DOE Joint Genome Institute"/>
            <person name="Miettinen O."/>
            <person name="Riley R."/>
            <person name="Acob R."/>
            <person name="Barry K."/>
            <person name="Cullen D."/>
            <person name="De Vries R."/>
            <person name="Hainaut M."/>
            <person name="Hatakka A."/>
            <person name="Henrissat B."/>
            <person name="Hilden K."/>
            <person name="Kuo R."/>
            <person name="Labutti K."/>
            <person name="Lipzen A."/>
            <person name="Makela M.R."/>
            <person name="Sandor L."/>
            <person name="Spatafora J.W."/>
            <person name="Grigoriev I.V."/>
            <person name="Hibbett D.S."/>
        </authorList>
    </citation>
    <scope>NUCLEOTIDE SEQUENCE [LARGE SCALE GENOMIC DNA]</scope>
    <source>
        <strain evidence="10 11">3A-2</strain>
    </source>
</reference>
<evidence type="ECO:0000256" key="8">
    <source>
        <dbReference type="ARBA" id="ARBA00041137"/>
    </source>
</evidence>
<evidence type="ECO:0000256" key="2">
    <source>
        <dbReference type="ARBA" id="ARBA00022630"/>
    </source>
</evidence>
<evidence type="ECO:0000256" key="1">
    <source>
        <dbReference type="ARBA" id="ARBA00001974"/>
    </source>
</evidence>
<dbReference type="Gene3D" id="3.30.9.10">
    <property type="entry name" value="D-Amino Acid Oxidase, subunit A, domain 2"/>
    <property type="match status" value="1"/>
</dbReference>
<keyword evidence="3" id="KW-0274">FAD</keyword>
<dbReference type="OrthoDB" id="498204at2759"/>
<evidence type="ECO:0000313" key="11">
    <source>
        <dbReference type="Proteomes" id="UP000250043"/>
    </source>
</evidence>
<keyword evidence="4" id="KW-0560">Oxidoreductase</keyword>
<gene>
    <name evidence="10" type="ORF">OBBRIDRAFT_795756</name>
</gene>
<comment type="cofactor">
    <cofactor evidence="1">
        <name>FAD</name>
        <dbReference type="ChEBI" id="CHEBI:57692"/>
    </cofactor>
</comment>
<dbReference type="AlphaFoldDB" id="A0A8E2ANE6"/>
<evidence type="ECO:0000256" key="5">
    <source>
        <dbReference type="ARBA" id="ARBA00036066"/>
    </source>
</evidence>
<evidence type="ECO:0000313" key="10">
    <source>
        <dbReference type="EMBL" id="OCH87903.1"/>
    </source>
</evidence>
<comment type="similarity">
    <text evidence="6">Belongs to the L2HGDH family.</text>
</comment>
<dbReference type="InterPro" id="IPR006076">
    <property type="entry name" value="FAD-dep_OxRdtase"/>
</dbReference>
<evidence type="ECO:0000256" key="4">
    <source>
        <dbReference type="ARBA" id="ARBA00023002"/>
    </source>
</evidence>
<keyword evidence="2" id="KW-0285">Flavoprotein</keyword>
<dbReference type="Pfam" id="PF01266">
    <property type="entry name" value="DAO"/>
    <property type="match status" value="1"/>
</dbReference>
<organism evidence="10 11">
    <name type="scientific">Obba rivulosa</name>
    <dbReference type="NCBI Taxonomy" id="1052685"/>
    <lineage>
        <taxon>Eukaryota</taxon>
        <taxon>Fungi</taxon>
        <taxon>Dikarya</taxon>
        <taxon>Basidiomycota</taxon>
        <taxon>Agaricomycotina</taxon>
        <taxon>Agaricomycetes</taxon>
        <taxon>Polyporales</taxon>
        <taxon>Gelatoporiaceae</taxon>
        <taxon>Obba</taxon>
    </lineage>
</organism>
<dbReference type="EMBL" id="KV722469">
    <property type="protein sequence ID" value="OCH87903.1"/>
    <property type="molecule type" value="Genomic_DNA"/>
</dbReference>
<evidence type="ECO:0000259" key="9">
    <source>
        <dbReference type="Pfam" id="PF01266"/>
    </source>
</evidence>
<feature type="domain" description="FAD dependent oxidoreductase" evidence="9">
    <location>
        <begin position="31"/>
        <end position="444"/>
    </location>
</feature>
<keyword evidence="11" id="KW-1185">Reference proteome</keyword>
<dbReference type="SUPFAM" id="SSF51905">
    <property type="entry name" value="FAD/NAD(P)-binding domain"/>
    <property type="match status" value="1"/>
</dbReference>